<dbReference type="EMBL" id="MCFA01000040">
    <property type="protein sequence ID" value="ORY13610.1"/>
    <property type="molecule type" value="Genomic_DNA"/>
</dbReference>
<evidence type="ECO:0000256" key="3">
    <source>
        <dbReference type="ARBA" id="ARBA00022801"/>
    </source>
</evidence>
<dbReference type="InterPro" id="IPR001722">
    <property type="entry name" value="Glyco_hydro_7"/>
</dbReference>
<comment type="caution">
    <text evidence="11">The sequence shown here is derived from an EMBL/GenBank/DDBJ whole genome shotgun (WGS) entry which is preliminary data.</text>
</comment>
<dbReference type="SUPFAM" id="SSF49899">
    <property type="entry name" value="Concanavalin A-like lectins/glucanases"/>
    <property type="match status" value="1"/>
</dbReference>
<keyword evidence="10" id="KW-0732">Signal</keyword>
<keyword evidence="7 9" id="KW-0326">Glycosidase</keyword>
<evidence type="ECO:0000256" key="8">
    <source>
        <dbReference type="ARBA" id="ARBA00023326"/>
    </source>
</evidence>
<keyword evidence="12" id="KW-1185">Reference proteome</keyword>
<dbReference type="PANTHER" id="PTHR33753">
    <property type="entry name" value="1,4-BETA-D-GLUCAN CELLOBIOHYDROLASE B"/>
    <property type="match status" value="1"/>
</dbReference>
<keyword evidence="6" id="KW-0119">Carbohydrate metabolism</keyword>
<dbReference type="Pfam" id="PF00840">
    <property type="entry name" value="Glyco_hydro_7"/>
    <property type="match status" value="1"/>
</dbReference>
<keyword evidence="5" id="KW-0325">Glycoprotein</keyword>
<evidence type="ECO:0000256" key="1">
    <source>
        <dbReference type="ARBA" id="ARBA00000966"/>
    </source>
</evidence>
<protein>
    <recommendedName>
        <fullName evidence="9">Glucanase</fullName>
        <ecNumber evidence="9">3.2.1.-</ecNumber>
    </recommendedName>
</protein>
<dbReference type="GO" id="GO:0008810">
    <property type="term" value="F:cellulase activity"/>
    <property type="evidence" value="ECO:0007669"/>
    <property type="project" value="UniProtKB-EC"/>
</dbReference>
<feature type="signal peptide" evidence="10">
    <location>
        <begin position="1"/>
        <end position="20"/>
    </location>
</feature>
<dbReference type="STRING" id="1231657.A0A1Y1ZTS7"/>
<evidence type="ECO:0000256" key="4">
    <source>
        <dbReference type="ARBA" id="ARBA00023001"/>
    </source>
</evidence>
<feature type="chain" id="PRO_5012169209" description="Glucanase" evidence="10">
    <location>
        <begin position="21"/>
        <end position="468"/>
    </location>
</feature>
<name>A0A1Y1ZTS7_9PLEO</name>
<evidence type="ECO:0000256" key="5">
    <source>
        <dbReference type="ARBA" id="ARBA00023180"/>
    </source>
</evidence>
<evidence type="ECO:0000256" key="9">
    <source>
        <dbReference type="RuleBase" id="RU361164"/>
    </source>
</evidence>
<reference evidence="11 12" key="1">
    <citation type="submission" date="2016-07" db="EMBL/GenBank/DDBJ databases">
        <title>Pervasive Adenine N6-methylation of Active Genes in Fungi.</title>
        <authorList>
            <consortium name="DOE Joint Genome Institute"/>
            <person name="Mondo S.J."/>
            <person name="Dannebaum R.O."/>
            <person name="Kuo R.C."/>
            <person name="Labutti K."/>
            <person name="Haridas S."/>
            <person name="Kuo A."/>
            <person name="Salamov A."/>
            <person name="Ahrendt S.R."/>
            <person name="Lipzen A."/>
            <person name="Sullivan W."/>
            <person name="Andreopoulos W.B."/>
            <person name="Clum A."/>
            <person name="Lindquist E."/>
            <person name="Daum C."/>
            <person name="Ramamoorthy G.K."/>
            <person name="Gryganskyi A."/>
            <person name="Culley D."/>
            <person name="Magnuson J.K."/>
            <person name="James T.Y."/>
            <person name="O'Malley M.A."/>
            <person name="Stajich J.E."/>
            <person name="Spatafora J.W."/>
            <person name="Visel A."/>
            <person name="Grigoriev I.V."/>
        </authorList>
    </citation>
    <scope>NUCLEOTIDE SEQUENCE [LARGE SCALE GENOMIC DNA]</scope>
    <source>
        <strain evidence="11 12">CBS 115471</strain>
    </source>
</reference>
<keyword evidence="8 9" id="KW-0624">Polysaccharide degradation</keyword>
<dbReference type="CDD" id="cd07999">
    <property type="entry name" value="GH7_CBH_EG"/>
    <property type="match status" value="1"/>
</dbReference>
<dbReference type="EC" id="3.2.1.-" evidence="9"/>
<comment type="catalytic activity">
    <reaction evidence="1">
        <text>Endohydrolysis of (1-&gt;4)-beta-D-glucosidic linkages in cellulose, lichenin and cereal beta-D-glucans.</text>
        <dbReference type="EC" id="3.2.1.4"/>
    </reaction>
</comment>
<dbReference type="GO" id="GO:0030245">
    <property type="term" value="P:cellulose catabolic process"/>
    <property type="evidence" value="ECO:0007669"/>
    <property type="project" value="UniProtKB-KW"/>
</dbReference>
<dbReference type="OrthoDB" id="412382at2759"/>
<dbReference type="PRINTS" id="PR00734">
    <property type="entry name" value="GLHYDRLASE7"/>
</dbReference>
<sequence length="468" mass="50870">MLTLTALALSSILSASLVVAQGVGTYEKEVHPQFPIQTCTATGARSGPNCVNVPTSITLDANWRWLHNNNGYINCITDNYWNTTLCPDNKSCAANCVLDGADYKGVYGITTNSSAANGGTLNMRLYTPYNFATNIGSRVFVMEEGSETKYRVWKLLNREISFEIDVSRLPCGSNAALAFVEMDADGGMGKQKLNTAGARYGTGYCNAKCPKDLRLVNGEANCEDWQPSEVDRIAGTGRYGSCCAEFDIWEANKMSTALTAHSCSLTAPAKCEGSACNDGLCDKDGCDFNSYRLGDTGFYGLNKTIDTNKKFTVVTQFVTHDDTDTGELVEIRRKYWQNGREIKNSITKIPNMVPANGISDGFCRDQKAAFNETNTFKKLGGMNSVGAALRRGMVLAISILHNYDNEMLWLDGKWPKDADVGKPGVVRGECQGDSGTPLMVEGARPQVSFGKMRVGPIGETTSLIITRN</sequence>
<evidence type="ECO:0000313" key="12">
    <source>
        <dbReference type="Proteomes" id="UP000193144"/>
    </source>
</evidence>
<accession>A0A1Y1ZTS7</accession>
<organism evidence="11 12">
    <name type="scientific">Clohesyomyces aquaticus</name>
    <dbReference type="NCBI Taxonomy" id="1231657"/>
    <lineage>
        <taxon>Eukaryota</taxon>
        <taxon>Fungi</taxon>
        <taxon>Dikarya</taxon>
        <taxon>Ascomycota</taxon>
        <taxon>Pezizomycotina</taxon>
        <taxon>Dothideomycetes</taxon>
        <taxon>Pleosporomycetidae</taxon>
        <taxon>Pleosporales</taxon>
        <taxon>Lindgomycetaceae</taxon>
        <taxon>Clohesyomyces</taxon>
    </lineage>
</organism>
<evidence type="ECO:0000313" key="11">
    <source>
        <dbReference type="EMBL" id="ORY13610.1"/>
    </source>
</evidence>
<keyword evidence="3 9" id="KW-0378">Hydrolase</keyword>
<dbReference type="InterPro" id="IPR013320">
    <property type="entry name" value="ConA-like_dom_sf"/>
</dbReference>
<keyword evidence="4 9" id="KW-0136">Cellulose degradation</keyword>
<evidence type="ECO:0000256" key="6">
    <source>
        <dbReference type="ARBA" id="ARBA00023277"/>
    </source>
</evidence>
<dbReference type="InterPro" id="IPR037019">
    <property type="entry name" value="Glyco_hydro_7_sf"/>
</dbReference>
<dbReference type="PANTHER" id="PTHR33753:SF1">
    <property type="entry name" value="ENDO-BETA-1,4-GLUCANASE CELB"/>
    <property type="match status" value="1"/>
</dbReference>
<comment type="similarity">
    <text evidence="2 9">Belongs to the glycosyl hydrolase 7 (cellulase C) family.</text>
</comment>
<gene>
    <name evidence="11" type="ORF">BCR34DRAFT_480774</name>
</gene>
<proteinExistence type="inferred from homology"/>
<dbReference type="AlphaFoldDB" id="A0A1Y1ZTS7"/>
<dbReference type="Proteomes" id="UP000193144">
    <property type="component" value="Unassembled WGS sequence"/>
</dbReference>
<evidence type="ECO:0000256" key="7">
    <source>
        <dbReference type="ARBA" id="ARBA00023295"/>
    </source>
</evidence>
<evidence type="ECO:0000256" key="10">
    <source>
        <dbReference type="SAM" id="SignalP"/>
    </source>
</evidence>
<evidence type="ECO:0000256" key="2">
    <source>
        <dbReference type="ARBA" id="ARBA00006044"/>
    </source>
</evidence>
<dbReference type="Gene3D" id="2.70.100.10">
    <property type="entry name" value="Glycoside hydrolase, family 7, domain"/>
    <property type="match status" value="1"/>
</dbReference>